<comment type="caution">
    <text evidence="2">The sequence shown here is derived from an EMBL/GenBank/DDBJ whole genome shotgun (WGS) entry which is preliminary data.</text>
</comment>
<keyword evidence="1" id="KW-0732">Signal</keyword>
<protein>
    <recommendedName>
        <fullName evidence="4">DUF3352 domain-containing protein</fullName>
    </recommendedName>
</protein>
<reference evidence="2 3" key="1">
    <citation type="submission" date="2020-07" db="EMBL/GenBank/DDBJ databases">
        <authorList>
            <person name="Feng X."/>
        </authorList>
    </citation>
    <scope>NUCLEOTIDE SEQUENCE [LARGE SCALE GENOMIC DNA]</scope>
    <source>
        <strain evidence="2 3">JCM31066</strain>
    </source>
</reference>
<evidence type="ECO:0000313" key="3">
    <source>
        <dbReference type="Proteomes" id="UP000546464"/>
    </source>
</evidence>
<dbReference type="Proteomes" id="UP000546464">
    <property type="component" value="Unassembled WGS sequence"/>
</dbReference>
<name>A0A842H9P6_9BACT</name>
<keyword evidence="3" id="KW-1185">Reference proteome</keyword>
<organism evidence="2 3">
    <name type="scientific">Ruficoccus amylovorans</name>
    <dbReference type="NCBI Taxonomy" id="1804625"/>
    <lineage>
        <taxon>Bacteria</taxon>
        <taxon>Pseudomonadati</taxon>
        <taxon>Verrucomicrobiota</taxon>
        <taxon>Opitutia</taxon>
        <taxon>Puniceicoccales</taxon>
        <taxon>Cerasicoccaceae</taxon>
        <taxon>Ruficoccus</taxon>
    </lineage>
</organism>
<feature type="signal peptide" evidence="1">
    <location>
        <begin position="1"/>
        <end position="28"/>
    </location>
</feature>
<sequence length="531" mass="57192">MFSLNFLSRTRPAFLMLLLGTLALGAQSAPKPFGVLRLPPLPSLPEKINAFGYATDTNQTLQFLTLFTLGQIGYPTFPGASRTENSGLVGFETGLPGDIAYALVTKFSAGSSVPAKIQQVGGMAVKEVGGWTVIAPDQASLHYVNANNIEGILQLVRKKRVFDFEFEVTRSREDMQRMRQSLSGSKAGSDQQGLALALAFMENVQSSLFGINLDTERFQVGTRQVAWPDTPEAALLSAPAGGEVSVARFVPATGNAGVIYHVDPVAVSDYLKVFFQRMEATGEQPEAAQLHDKLEQTLNTIAKDWDGTGAYRLEFQPEQVDYAGVVGGDWEQEPFSQLLDELFSDIMPALLEEIPVQQYASAVQMATSTTKAAGPISSALPGAVGNVVAGGSLNTLDQYEPPTHQIVDGMIVISNQPERLEELAAAVAADRAADDPLSDHLSLKDGQALRAYVDLKSVYMQSLRQMNLPASPSTTLVLSNLAATPLEPMTIEVDTGNNTMTALLTLPVETVRILSGTLQQLKQSSSEQRMH</sequence>
<evidence type="ECO:0008006" key="4">
    <source>
        <dbReference type="Google" id="ProtNLM"/>
    </source>
</evidence>
<proteinExistence type="predicted"/>
<feature type="chain" id="PRO_5032289898" description="DUF3352 domain-containing protein" evidence="1">
    <location>
        <begin position="29"/>
        <end position="531"/>
    </location>
</feature>
<dbReference type="EMBL" id="JACHVB010000012">
    <property type="protein sequence ID" value="MBC2593005.1"/>
    <property type="molecule type" value="Genomic_DNA"/>
</dbReference>
<dbReference type="RefSeq" id="WP_185674004.1">
    <property type="nucleotide sequence ID" value="NZ_JACHVB010000012.1"/>
</dbReference>
<evidence type="ECO:0000256" key="1">
    <source>
        <dbReference type="SAM" id="SignalP"/>
    </source>
</evidence>
<evidence type="ECO:0000313" key="2">
    <source>
        <dbReference type="EMBL" id="MBC2593005.1"/>
    </source>
</evidence>
<gene>
    <name evidence="2" type="ORF">H5P28_01905</name>
</gene>
<dbReference type="AlphaFoldDB" id="A0A842H9P6"/>
<accession>A0A842H9P6</accession>